<feature type="region of interest" description="Disordered" evidence="10">
    <location>
        <begin position="1"/>
        <end position="29"/>
    </location>
</feature>
<name>C1E8V0_MICCC</name>
<evidence type="ECO:0000256" key="3">
    <source>
        <dbReference type="ARBA" id="ARBA00013081"/>
    </source>
</evidence>
<evidence type="ECO:0000256" key="8">
    <source>
        <dbReference type="ARBA" id="ARBA00023211"/>
    </source>
</evidence>
<comment type="similarity">
    <text evidence="9">Belongs to the PP2C family.</text>
</comment>
<accession>C1E8V0</accession>
<evidence type="ECO:0000256" key="5">
    <source>
        <dbReference type="ARBA" id="ARBA00022801"/>
    </source>
</evidence>
<organism evidence="12 13">
    <name type="scientific">Micromonas commoda (strain RCC299 / NOUM17 / CCMP2709)</name>
    <name type="common">Picoplanktonic green alga</name>
    <dbReference type="NCBI Taxonomy" id="296587"/>
    <lineage>
        <taxon>Eukaryota</taxon>
        <taxon>Viridiplantae</taxon>
        <taxon>Chlorophyta</taxon>
        <taxon>Mamiellophyceae</taxon>
        <taxon>Mamiellales</taxon>
        <taxon>Mamiellaceae</taxon>
        <taxon>Micromonas</taxon>
    </lineage>
</organism>
<evidence type="ECO:0000256" key="6">
    <source>
        <dbReference type="ARBA" id="ARBA00022842"/>
    </source>
</evidence>
<dbReference type="KEGG" id="mis:MICPUN_59501"/>
<keyword evidence="6" id="KW-0460">Magnesium</keyword>
<keyword evidence="4" id="KW-0479">Metal-binding</keyword>
<comment type="cofactor">
    <cofactor evidence="1">
        <name>Mn(2+)</name>
        <dbReference type="ChEBI" id="CHEBI:29035"/>
    </cofactor>
</comment>
<evidence type="ECO:0000256" key="9">
    <source>
        <dbReference type="RuleBase" id="RU003465"/>
    </source>
</evidence>
<evidence type="ECO:0000256" key="4">
    <source>
        <dbReference type="ARBA" id="ARBA00022723"/>
    </source>
</evidence>
<dbReference type="RefSeq" id="XP_002502961.1">
    <property type="nucleotide sequence ID" value="XM_002502915.1"/>
</dbReference>
<evidence type="ECO:0000256" key="1">
    <source>
        <dbReference type="ARBA" id="ARBA00001936"/>
    </source>
</evidence>
<dbReference type="EC" id="3.1.3.16" evidence="3"/>
<keyword evidence="8" id="KW-0464">Manganese</keyword>
<keyword evidence="13" id="KW-1185">Reference proteome</keyword>
<dbReference type="AlphaFoldDB" id="C1E8V0"/>
<dbReference type="FunCoup" id="C1E8V0">
    <property type="interactions" value="60"/>
</dbReference>
<evidence type="ECO:0000256" key="2">
    <source>
        <dbReference type="ARBA" id="ARBA00001946"/>
    </source>
</evidence>
<keyword evidence="5 9" id="KW-0378">Hydrolase</keyword>
<dbReference type="GO" id="GO:0046872">
    <property type="term" value="F:metal ion binding"/>
    <property type="evidence" value="ECO:0007669"/>
    <property type="project" value="UniProtKB-KW"/>
</dbReference>
<dbReference type="Pfam" id="PF00481">
    <property type="entry name" value="PP2C"/>
    <property type="match status" value="1"/>
</dbReference>
<comment type="cofactor">
    <cofactor evidence="2">
        <name>Mg(2+)</name>
        <dbReference type="ChEBI" id="CHEBI:18420"/>
    </cofactor>
</comment>
<dbReference type="InParanoid" id="C1E8V0"/>
<evidence type="ECO:0000313" key="13">
    <source>
        <dbReference type="Proteomes" id="UP000002009"/>
    </source>
</evidence>
<feature type="region of interest" description="Disordered" evidence="10">
    <location>
        <begin position="450"/>
        <end position="469"/>
    </location>
</feature>
<feature type="compositionally biased region" description="Basic and acidic residues" evidence="10">
    <location>
        <begin position="16"/>
        <end position="29"/>
    </location>
</feature>
<reference evidence="12 13" key="1">
    <citation type="journal article" date="2009" name="Science">
        <title>Green evolution and dynamic adaptations revealed by genomes of the marine picoeukaryotes Micromonas.</title>
        <authorList>
            <person name="Worden A.Z."/>
            <person name="Lee J.H."/>
            <person name="Mock T."/>
            <person name="Rouze P."/>
            <person name="Simmons M.P."/>
            <person name="Aerts A.L."/>
            <person name="Allen A.E."/>
            <person name="Cuvelier M.L."/>
            <person name="Derelle E."/>
            <person name="Everett M.V."/>
            <person name="Foulon E."/>
            <person name="Grimwood J."/>
            <person name="Gundlach H."/>
            <person name="Henrissat B."/>
            <person name="Napoli C."/>
            <person name="McDonald S.M."/>
            <person name="Parker M.S."/>
            <person name="Rombauts S."/>
            <person name="Salamov A."/>
            <person name="Von Dassow P."/>
            <person name="Badger J.H."/>
            <person name="Coutinho P.M."/>
            <person name="Demir E."/>
            <person name="Dubchak I."/>
            <person name="Gentemann C."/>
            <person name="Eikrem W."/>
            <person name="Gready J.E."/>
            <person name="John U."/>
            <person name="Lanier W."/>
            <person name="Lindquist E.A."/>
            <person name="Lucas S."/>
            <person name="Mayer K.F."/>
            <person name="Moreau H."/>
            <person name="Not F."/>
            <person name="Otillar R."/>
            <person name="Panaud O."/>
            <person name="Pangilinan J."/>
            <person name="Paulsen I."/>
            <person name="Piegu B."/>
            <person name="Poliakov A."/>
            <person name="Robbens S."/>
            <person name="Schmutz J."/>
            <person name="Toulza E."/>
            <person name="Wyss T."/>
            <person name="Zelensky A."/>
            <person name="Zhou K."/>
            <person name="Armbrust E.V."/>
            <person name="Bhattacharya D."/>
            <person name="Goodenough U.W."/>
            <person name="Van de Peer Y."/>
            <person name="Grigoriev I.V."/>
        </authorList>
    </citation>
    <scope>NUCLEOTIDE SEQUENCE [LARGE SCALE GENOMIC DNA]</scope>
    <source>
        <strain evidence="13">RCC299 / NOUM17</strain>
    </source>
</reference>
<evidence type="ECO:0000259" key="11">
    <source>
        <dbReference type="PROSITE" id="PS51746"/>
    </source>
</evidence>
<evidence type="ECO:0000313" key="12">
    <source>
        <dbReference type="EMBL" id="ACO64219.1"/>
    </source>
</evidence>
<dbReference type="PROSITE" id="PS01032">
    <property type="entry name" value="PPM_1"/>
    <property type="match status" value="1"/>
</dbReference>
<dbReference type="CDD" id="cd00143">
    <property type="entry name" value="PP2Cc"/>
    <property type="match status" value="1"/>
</dbReference>
<dbReference type="InterPro" id="IPR001932">
    <property type="entry name" value="PPM-type_phosphatase-like_dom"/>
</dbReference>
<dbReference type="Proteomes" id="UP000002009">
    <property type="component" value="Chromosome 6"/>
</dbReference>
<dbReference type="SMART" id="SM00332">
    <property type="entry name" value="PP2Cc"/>
    <property type="match status" value="1"/>
</dbReference>
<evidence type="ECO:0000256" key="10">
    <source>
        <dbReference type="SAM" id="MobiDB-lite"/>
    </source>
</evidence>
<protein>
    <recommendedName>
        <fullName evidence="3">protein-serine/threonine phosphatase</fullName>
        <ecNumber evidence="3">3.1.3.16</ecNumber>
    </recommendedName>
</protein>
<dbReference type="eggNOG" id="KOG0698">
    <property type="taxonomic scope" value="Eukaryota"/>
</dbReference>
<dbReference type="InterPro" id="IPR000222">
    <property type="entry name" value="PP2C_BS"/>
</dbReference>
<dbReference type="STRING" id="296587.C1E8V0"/>
<sequence length="469" mass="51464">MATLGTDKQWWPTREPPTRQPDEVDMDTTRRETRRNVNLRLPFHDAQCAVVCQEGCYPDKKAHVNQDTFILETGFAGEREHVLIGVFDGHGGAGEHAAQIAAATFPRELEKHRRDPELESHGDRSAPVPLDARATAYARAFVDTDLVVQKNLGDACKSSGTTAVVAHIVCDMLHMGNVGDSRAILGTARTGEDGNAGAWDIVEVTHDQTCFRRDERERMRKEAREPVLFATLGMILGETPLSEDFGDESIEAADDPPRVFRNGASYPGCAFTRSLGDTVGKRLGVSSDPELLTYQLDKNSRCLVIASDGVFEFMTNEEVMAAAKRHWGNALAACEEIVATAYDYWATEDSRSDDVTCAVVFLTPRSGAADGADPDDLGLPKISEAKDNWRKLRDVLRAGAIKNRPAIRFANAVLAKMAIDVRHRRGSLAMEELFPGFDFESVGLAKRMSSLKGGLSHPDDYVEPTGEDN</sequence>
<keyword evidence="7 9" id="KW-0904">Protein phosphatase</keyword>
<dbReference type="Gene3D" id="3.60.40.10">
    <property type="entry name" value="PPM-type phosphatase domain"/>
    <property type="match status" value="1"/>
</dbReference>
<gene>
    <name evidence="12" type="ORF">MICPUN_59501</name>
</gene>
<evidence type="ECO:0000256" key="7">
    <source>
        <dbReference type="ARBA" id="ARBA00022912"/>
    </source>
</evidence>
<dbReference type="OrthoDB" id="10264738at2759"/>
<dbReference type="InterPro" id="IPR015655">
    <property type="entry name" value="PP2C"/>
</dbReference>
<dbReference type="InterPro" id="IPR036457">
    <property type="entry name" value="PPM-type-like_dom_sf"/>
</dbReference>
<dbReference type="PANTHER" id="PTHR47992">
    <property type="entry name" value="PROTEIN PHOSPHATASE"/>
    <property type="match status" value="1"/>
</dbReference>
<feature type="domain" description="PPM-type phosphatase" evidence="11">
    <location>
        <begin position="51"/>
        <end position="362"/>
    </location>
</feature>
<dbReference type="OMA" id="HNFRLEY"/>
<dbReference type="SUPFAM" id="SSF81606">
    <property type="entry name" value="PP2C-like"/>
    <property type="match status" value="1"/>
</dbReference>
<dbReference type="GeneID" id="8244249"/>
<dbReference type="GO" id="GO:0004722">
    <property type="term" value="F:protein serine/threonine phosphatase activity"/>
    <property type="evidence" value="ECO:0007669"/>
    <property type="project" value="UniProtKB-EC"/>
</dbReference>
<dbReference type="PROSITE" id="PS51746">
    <property type="entry name" value="PPM_2"/>
    <property type="match status" value="1"/>
</dbReference>
<dbReference type="EMBL" id="CP001327">
    <property type="protein sequence ID" value="ACO64219.1"/>
    <property type="molecule type" value="Genomic_DNA"/>
</dbReference>
<proteinExistence type="inferred from homology"/>